<feature type="region of interest" description="Disordered" evidence="1">
    <location>
        <begin position="79"/>
        <end position="102"/>
    </location>
</feature>
<name>W7MPL8_GIBM7</name>
<evidence type="ECO:0000313" key="3">
    <source>
        <dbReference type="Proteomes" id="UP000009096"/>
    </source>
</evidence>
<accession>W7MPL8</accession>
<keyword evidence="3" id="KW-1185">Reference proteome</keyword>
<dbReference type="GeneID" id="30072875"/>
<dbReference type="EMBL" id="DS022249">
    <property type="protein sequence ID" value="EWG46577.1"/>
    <property type="molecule type" value="Genomic_DNA"/>
</dbReference>
<gene>
    <name evidence="2" type="ORF">FVEG_15999</name>
</gene>
<dbReference type="VEuPathDB" id="FungiDB:FVEG_15999"/>
<evidence type="ECO:0000256" key="1">
    <source>
        <dbReference type="SAM" id="MobiDB-lite"/>
    </source>
</evidence>
<sequence length="102" mass="10979">MLFLILSASFRCPRLLYPSILSPFAIQRALDTLPALDVSRVFVSSFSVLTWAVSSLLPLSASQGKLLVSTHIRFVQPESKLNPAQDQGGPPKARPGSVGCLV</sequence>
<organism evidence="2 3">
    <name type="scientific">Gibberella moniliformis (strain M3125 / FGSC 7600)</name>
    <name type="common">Maize ear and stalk rot fungus</name>
    <name type="synonym">Fusarium verticillioides</name>
    <dbReference type="NCBI Taxonomy" id="334819"/>
    <lineage>
        <taxon>Eukaryota</taxon>
        <taxon>Fungi</taxon>
        <taxon>Dikarya</taxon>
        <taxon>Ascomycota</taxon>
        <taxon>Pezizomycotina</taxon>
        <taxon>Sordariomycetes</taxon>
        <taxon>Hypocreomycetidae</taxon>
        <taxon>Hypocreales</taxon>
        <taxon>Nectriaceae</taxon>
        <taxon>Fusarium</taxon>
        <taxon>Fusarium fujikuroi species complex</taxon>
    </lineage>
</organism>
<dbReference type="KEGG" id="fvr:FVEG_15999"/>
<dbReference type="RefSeq" id="XP_018752768.1">
    <property type="nucleotide sequence ID" value="XM_018905227.1"/>
</dbReference>
<dbReference type="AlphaFoldDB" id="W7MPL8"/>
<reference evidence="2 3" key="1">
    <citation type="journal article" date="2010" name="Nature">
        <title>Comparative genomics reveals mobile pathogenicity chromosomes in Fusarium.</title>
        <authorList>
            <person name="Ma L.J."/>
            <person name="van der Does H.C."/>
            <person name="Borkovich K.A."/>
            <person name="Coleman J.J."/>
            <person name="Daboussi M.J."/>
            <person name="Di Pietro A."/>
            <person name="Dufresne M."/>
            <person name="Freitag M."/>
            <person name="Grabherr M."/>
            <person name="Henrissat B."/>
            <person name="Houterman P.M."/>
            <person name="Kang S."/>
            <person name="Shim W.B."/>
            <person name="Woloshuk C."/>
            <person name="Xie X."/>
            <person name="Xu J.R."/>
            <person name="Antoniw J."/>
            <person name="Baker S.E."/>
            <person name="Bluhm B.H."/>
            <person name="Breakspear A."/>
            <person name="Brown D.W."/>
            <person name="Butchko R.A."/>
            <person name="Chapman S."/>
            <person name="Coulson R."/>
            <person name="Coutinho P.M."/>
            <person name="Danchin E.G."/>
            <person name="Diener A."/>
            <person name="Gale L.R."/>
            <person name="Gardiner D.M."/>
            <person name="Goff S."/>
            <person name="Hammond-Kosack K.E."/>
            <person name="Hilburn K."/>
            <person name="Hua-Van A."/>
            <person name="Jonkers W."/>
            <person name="Kazan K."/>
            <person name="Kodira C.D."/>
            <person name="Koehrsen M."/>
            <person name="Kumar L."/>
            <person name="Lee Y.H."/>
            <person name="Li L."/>
            <person name="Manners J.M."/>
            <person name="Miranda-Saavedra D."/>
            <person name="Mukherjee M."/>
            <person name="Park G."/>
            <person name="Park J."/>
            <person name="Park S.Y."/>
            <person name="Proctor R.H."/>
            <person name="Regev A."/>
            <person name="Ruiz-Roldan M.C."/>
            <person name="Sain D."/>
            <person name="Sakthikumar S."/>
            <person name="Sykes S."/>
            <person name="Schwartz D.C."/>
            <person name="Turgeon B.G."/>
            <person name="Wapinski I."/>
            <person name="Yoder O."/>
            <person name="Young S."/>
            <person name="Zeng Q."/>
            <person name="Zhou S."/>
            <person name="Galagan J."/>
            <person name="Cuomo C.A."/>
            <person name="Kistler H.C."/>
            <person name="Rep M."/>
        </authorList>
    </citation>
    <scope>NUCLEOTIDE SEQUENCE [LARGE SCALE GENOMIC DNA]</scope>
    <source>
        <strain evidence="3">M3125 / FGSC 7600</strain>
    </source>
</reference>
<protein>
    <submittedName>
        <fullName evidence="2">Uncharacterized protein</fullName>
    </submittedName>
</protein>
<dbReference type="EMBL" id="CM000584">
    <property type="protein sequence ID" value="EWG46577.1"/>
    <property type="molecule type" value="Genomic_DNA"/>
</dbReference>
<evidence type="ECO:0000313" key="2">
    <source>
        <dbReference type="EMBL" id="EWG46577.1"/>
    </source>
</evidence>
<proteinExistence type="predicted"/>
<dbReference type="Proteomes" id="UP000009096">
    <property type="component" value="Chromosome 7"/>
</dbReference>